<keyword evidence="2" id="KW-0732">Signal</keyword>
<dbReference type="RefSeq" id="WP_093674485.1">
    <property type="nucleotide sequence ID" value="NZ_FOOY01000027.1"/>
</dbReference>
<dbReference type="Gene3D" id="1.10.287.4300">
    <property type="entry name" value="Stage III sporulation protein AH-like"/>
    <property type="match status" value="1"/>
</dbReference>
<sequence>MIKKQTVWLLTMLSLIVVLSVYALSAPGNHTGDLSQSATDKAKPAATNVKTGKTVTATATATKLADIELSKNDERAQLEKKYENVIASNSSSAKEINAAYNEMDSLKALADNETMLEDVIDSKGFKDSVVKTSGNQVQIYVDSNKLTDKQANHLIQLANEYLGTGRVVSVTYALNQK</sequence>
<feature type="region of interest" description="Disordered" evidence="1">
    <location>
        <begin position="32"/>
        <end position="52"/>
    </location>
</feature>
<gene>
    <name evidence="3" type="ORF">SAMN02982927_03107</name>
</gene>
<evidence type="ECO:0000256" key="2">
    <source>
        <dbReference type="SAM" id="SignalP"/>
    </source>
</evidence>
<dbReference type="Pfam" id="PF12685">
    <property type="entry name" value="SpoIIIAH"/>
    <property type="match status" value="1"/>
</dbReference>
<organism evidence="3 4">
    <name type="scientific">Sporolactobacillus nakayamae</name>
    <dbReference type="NCBI Taxonomy" id="269670"/>
    <lineage>
        <taxon>Bacteria</taxon>
        <taxon>Bacillati</taxon>
        <taxon>Bacillota</taxon>
        <taxon>Bacilli</taxon>
        <taxon>Bacillales</taxon>
        <taxon>Sporolactobacillaceae</taxon>
        <taxon>Sporolactobacillus</taxon>
    </lineage>
</organism>
<feature type="chain" id="PRO_5038442826" evidence="2">
    <location>
        <begin position="26"/>
        <end position="177"/>
    </location>
</feature>
<dbReference type="InterPro" id="IPR038503">
    <property type="entry name" value="SpoIIIAH_sf"/>
</dbReference>
<evidence type="ECO:0000256" key="1">
    <source>
        <dbReference type="SAM" id="MobiDB-lite"/>
    </source>
</evidence>
<dbReference type="AlphaFoldDB" id="A0A1I2VIC4"/>
<accession>A0A1I2VIC4</accession>
<dbReference type="STRING" id="269670.SAMN02982927_03107"/>
<keyword evidence="4" id="KW-1185">Reference proteome</keyword>
<proteinExistence type="predicted"/>
<dbReference type="InterPro" id="IPR024232">
    <property type="entry name" value="SpoIIIAH"/>
</dbReference>
<evidence type="ECO:0000313" key="3">
    <source>
        <dbReference type="EMBL" id="SFG88853.1"/>
    </source>
</evidence>
<protein>
    <submittedName>
        <fullName evidence="3">Stage III sporulation protein AH</fullName>
    </submittedName>
</protein>
<name>A0A1I2VIC4_9BACL</name>
<feature type="signal peptide" evidence="2">
    <location>
        <begin position="1"/>
        <end position="25"/>
    </location>
</feature>
<reference evidence="4" key="1">
    <citation type="submission" date="2016-10" db="EMBL/GenBank/DDBJ databases">
        <authorList>
            <person name="Varghese N."/>
            <person name="Submissions S."/>
        </authorList>
    </citation>
    <scope>NUCLEOTIDE SEQUENCE [LARGE SCALE GENOMIC DNA]</scope>
    <source>
        <strain evidence="4">ATCC 700379</strain>
    </source>
</reference>
<dbReference type="Proteomes" id="UP000198752">
    <property type="component" value="Unassembled WGS sequence"/>
</dbReference>
<evidence type="ECO:0000313" key="4">
    <source>
        <dbReference type="Proteomes" id="UP000198752"/>
    </source>
</evidence>
<dbReference type="EMBL" id="FOOY01000027">
    <property type="protein sequence ID" value="SFG88853.1"/>
    <property type="molecule type" value="Genomic_DNA"/>
</dbReference>
<dbReference type="OrthoDB" id="2939102at2"/>